<dbReference type="SUPFAM" id="SSF51735">
    <property type="entry name" value="NAD(P)-binding Rossmann-fold domains"/>
    <property type="match status" value="1"/>
</dbReference>
<gene>
    <name evidence="3" type="ORF">NITMOv2_2165</name>
</gene>
<dbReference type="SUPFAM" id="SSF55347">
    <property type="entry name" value="Glyceraldehyde-3-phosphate dehydrogenase-like, C-terminal domain"/>
    <property type="match status" value="1"/>
</dbReference>
<dbReference type="STRING" id="42253.NITMOv2_2165"/>
<evidence type="ECO:0000313" key="3">
    <source>
        <dbReference type="EMBL" id="ALA58582.1"/>
    </source>
</evidence>
<accession>A0A0K2GD86</accession>
<protein>
    <submittedName>
        <fullName evidence="3">Oxidoreductase domain protein</fullName>
    </submittedName>
</protein>
<dbReference type="PATRIC" id="fig|42253.5.peg.2134"/>
<dbReference type="Proteomes" id="UP000069205">
    <property type="component" value="Chromosome"/>
</dbReference>
<dbReference type="GO" id="GO:0000166">
    <property type="term" value="F:nucleotide binding"/>
    <property type="evidence" value="ECO:0007669"/>
    <property type="project" value="InterPro"/>
</dbReference>
<dbReference type="KEGG" id="nmv:NITMOv2_2165"/>
<dbReference type="Gene3D" id="3.30.360.10">
    <property type="entry name" value="Dihydrodipicolinate Reductase, domain 2"/>
    <property type="match status" value="1"/>
</dbReference>
<feature type="domain" description="GFO/IDH/MocA-like oxidoreductase" evidence="2">
    <location>
        <begin position="129"/>
        <end position="238"/>
    </location>
</feature>
<evidence type="ECO:0000313" key="4">
    <source>
        <dbReference type="Proteomes" id="UP000069205"/>
    </source>
</evidence>
<dbReference type="Gene3D" id="3.40.50.720">
    <property type="entry name" value="NAD(P)-binding Rossmann-like Domain"/>
    <property type="match status" value="1"/>
</dbReference>
<dbReference type="InterPro" id="IPR055170">
    <property type="entry name" value="GFO_IDH_MocA-like_dom"/>
</dbReference>
<sequence length="345" mass="38485">MIGVGVIGFGYWGPNLVRNFHEMPDSRVLAVSDLRMDRLALAAARYPGIGIMQSPTDLIRSPAVDAVVIATPVSTHFELAMEALKAGKHVLVEKPLAMTGEQSWQLIEEAEKRRRVLMVDHTFVYTGSVRKMKELIGAGEVGDLYYYDSVRVNLGLFQHDVNVLWDLAVHDLSIMDYLLPSRPRAVSATGMRHVAQEPENIAYLTLFYDSSLIAHIHVNWLAPVKVRRTLIGGSRKMIIYDDVEPSEKVKVYDKGVTTERQQAHSEAVYKMLVGYRAGDMWAPQLDATEALKREARHFLDCIAGRAAPMTNGEAGARIVQILEAATLSMAERGRLIELDRMQVTA</sequence>
<dbReference type="InterPro" id="IPR036291">
    <property type="entry name" value="NAD(P)-bd_dom_sf"/>
</dbReference>
<dbReference type="AlphaFoldDB" id="A0A0K2GD86"/>
<dbReference type="PANTHER" id="PTHR43377:SF6">
    <property type="entry name" value="GFO_IDH_MOCA-LIKE OXIDOREDUCTASE N-TERMINAL DOMAIN-CONTAINING PROTEIN"/>
    <property type="match status" value="1"/>
</dbReference>
<dbReference type="OrthoDB" id="9815825at2"/>
<evidence type="ECO:0000259" key="2">
    <source>
        <dbReference type="Pfam" id="PF22725"/>
    </source>
</evidence>
<dbReference type="InterPro" id="IPR000683">
    <property type="entry name" value="Gfo/Idh/MocA-like_OxRdtase_N"/>
</dbReference>
<dbReference type="EMBL" id="CP011801">
    <property type="protein sequence ID" value="ALA58582.1"/>
    <property type="molecule type" value="Genomic_DNA"/>
</dbReference>
<proteinExistence type="predicted"/>
<dbReference type="Pfam" id="PF01408">
    <property type="entry name" value="GFO_IDH_MocA"/>
    <property type="match status" value="1"/>
</dbReference>
<dbReference type="RefSeq" id="WP_053379730.1">
    <property type="nucleotide sequence ID" value="NZ_CP011801.1"/>
</dbReference>
<dbReference type="PANTHER" id="PTHR43377">
    <property type="entry name" value="BILIVERDIN REDUCTASE A"/>
    <property type="match status" value="1"/>
</dbReference>
<organism evidence="3 4">
    <name type="scientific">Nitrospira moscoviensis</name>
    <dbReference type="NCBI Taxonomy" id="42253"/>
    <lineage>
        <taxon>Bacteria</taxon>
        <taxon>Pseudomonadati</taxon>
        <taxon>Nitrospirota</taxon>
        <taxon>Nitrospiria</taxon>
        <taxon>Nitrospirales</taxon>
        <taxon>Nitrospiraceae</taxon>
        <taxon>Nitrospira</taxon>
    </lineage>
</organism>
<reference evidence="3 4" key="1">
    <citation type="journal article" date="2015" name="Proc. Natl. Acad. Sci. U.S.A.">
        <title>Expanded metabolic versatility of ubiquitous nitrite-oxidizing bacteria from the genus Nitrospira.</title>
        <authorList>
            <person name="Koch H."/>
            <person name="Lucker S."/>
            <person name="Albertsen M."/>
            <person name="Kitzinger K."/>
            <person name="Herbold C."/>
            <person name="Spieck E."/>
            <person name="Nielsen P.H."/>
            <person name="Wagner M."/>
            <person name="Daims H."/>
        </authorList>
    </citation>
    <scope>NUCLEOTIDE SEQUENCE [LARGE SCALE GENOMIC DNA]</scope>
    <source>
        <strain evidence="3 4">NSP M-1</strain>
    </source>
</reference>
<feature type="domain" description="Gfo/Idh/MocA-like oxidoreductase N-terminal" evidence="1">
    <location>
        <begin position="2"/>
        <end position="121"/>
    </location>
</feature>
<dbReference type="InterPro" id="IPR051450">
    <property type="entry name" value="Gfo/Idh/MocA_Oxidoreductases"/>
</dbReference>
<dbReference type="Pfam" id="PF22725">
    <property type="entry name" value="GFO_IDH_MocA_C3"/>
    <property type="match status" value="1"/>
</dbReference>
<evidence type="ECO:0000259" key="1">
    <source>
        <dbReference type="Pfam" id="PF01408"/>
    </source>
</evidence>
<name>A0A0K2GD86_NITMO</name>
<keyword evidence="4" id="KW-1185">Reference proteome</keyword>